<dbReference type="InterPro" id="IPR008979">
    <property type="entry name" value="Galactose-bd-like_sf"/>
</dbReference>
<dbReference type="Pfam" id="PF21467">
    <property type="entry name" value="BetaGal_gal-bd"/>
    <property type="match status" value="1"/>
</dbReference>
<dbReference type="InterPro" id="IPR048913">
    <property type="entry name" value="BetaGal_gal-bd"/>
</dbReference>
<feature type="active site" description="Nucleophile" evidence="4">
    <location>
        <position position="282"/>
    </location>
</feature>
<feature type="domain" description="Beta-galactosidase galactose-binding" evidence="8">
    <location>
        <begin position="579"/>
        <end position="636"/>
    </location>
</feature>
<dbReference type="GO" id="GO:0005975">
    <property type="term" value="P:carbohydrate metabolic process"/>
    <property type="evidence" value="ECO:0007669"/>
    <property type="project" value="InterPro"/>
</dbReference>
<comment type="caution">
    <text evidence="9">The sequence shown here is derived from an EMBL/GenBank/DDBJ whole genome shotgun (WGS) entry which is preliminary data.</text>
</comment>
<feature type="domain" description="Beta-galactosidase 1-like first all-beta" evidence="7">
    <location>
        <begin position="437"/>
        <end position="557"/>
    </location>
</feature>
<keyword evidence="2" id="KW-0378">Hydrolase</keyword>
<keyword evidence="10" id="KW-1185">Reference proteome</keyword>
<evidence type="ECO:0000313" key="10">
    <source>
        <dbReference type="Proteomes" id="UP001162156"/>
    </source>
</evidence>
<feature type="active site" description="Proton donor" evidence="4">
    <location>
        <position position="203"/>
    </location>
</feature>
<protein>
    <recommendedName>
        <fullName evidence="11">Beta-galactosidase</fullName>
    </recommendedName>
</protein>
<evidence type="ECO:0000256" key="4">
    <source>
        <dbReference type="PIRSR" id="PIRSR006336-1"/>
    </source>
</evidence>
<dbReference type="SUPFAM" id="SSF51445">
    <property type="entry name" value="(Trans)glycosidases"/>
    <property type="match status" value="1"/>
</dbReference>
<dbReference type="SUPFAM" id="SSF49785">
    <property type="entry name" value="Galactose-binding domain-like"/>
    <property type="match status" value="1"/>
</dbReference>
<keyword evidence="3" id="KW-0326">Glycosidase</keyword>
<evidence type="ECO:0000259" key="6">
    <source>
        <dbReference type="Pfam" id="PF01301"/>
    </source>
</evidence>
<reference evidence="9" key="1">
    <citation type="journal article" date="2023" name="Insect Mol. Biol.">
        <title>Genome sequencing provides insights into the evolution of gene families encoding plant cell wall-degrading enzymes in longhorned beetles.</title>
        <authorList>
            <person name="Shin N.R."/>
            <person name="Okamura Y."/>
            <person name="Kirsch R."/>
            <person name="Pauchet Y."/>
        </authorList>
    </citation>
    <scope>NUCLEOTIDE SEQUENCE</scope>
    <source>
        <strain evidence="9">RBIC_L_NR</strain>
    </source>
</reference>
<comment type="similarity">
    <text evidence="1 5">Belongs to the glycosyl hydrolase 35 family.</text>
</comment>
<dbReference type="Pfam" id="PF01301">
    <property type="entry name" value="Glyco_hydro_35"/>
    <property type="match status" value="1"/>
</dbReference>
<dbReference type="PANTHER" id="PTHR23421">
    <property type="entry name" value="BETA-GALACTOSIDASE RELATED"/>
    <property type="match status" value="1"/>
</dbReference>
<dbReference type="FunFam" id="2.60.120.260:FF:000049">
    <property type="entry name" value="Beta-galactosidase"/>
    <property type="match status" value="1"/>
</dbReference>
<dbReference type="Gene3D" id="2.60.120.260">
    <property type="entry name" value="Galactose-binding domain-like"/>
    <property type="match status" value="2"/>
</dbReference>
<dbReference type="EMBL" id="JANEYF010001157">
    <property type="protein sequence ID" value="KAJ8965798.1"/>
    <property type="molecule type" value="Genomic_DNA"/>
</dbReference>
<evidence type="ECO:0000256" key="2">
    <source>
        <dbReference type="ARBA" id="ARBA00022801"/>
    </source>
</evidence>
<evidence type="ECO:0000256" key="1">
    <source>
        <dbReference type="ARBA" id="ARBA00009809"/>
    </source>
</evidence>
<dbReference type="AlphaFoldDB" id="A0AAV8ZP38"/>
<evidence type="ECO:0000256" key="5">
    <source>
        <dbReference type="RuleBase" id="RU003679"/>
    </source>
</evidence>
<dbReference type="PRINTS" id="PR00742">
    <property type="entry name" value="GLHYDRLASE35"/>
</dbReference>
<feature type="domain" description="Glycoside hydrolase 35 catalytic" evidence="6">
    <location>
        <begin position="64"/>
        <end position="378"/>
    </location>
</feature>
<dbReference type="Gene3D" id="3.20.20.80">
    <property type="entry name" value="Glycosidases"/>
    <property type="match status" value="1"/>
</dbReference>
<dbReference type="InterPro" id="IPR048912">
    <property type="entry name" value="BetaGal1-like_ABD1"/>
</dbReference>
<sequence>MTVRVAQTTSRCNVPPITMRTPVTLCIVLFVVMAESSSAVLPSLYEYYTSGGIKTGLDDNQTYFKLNNKQITIYSGALHYFRVPQAYWRDRLRKLRAAGLNAVETYVPWNLHEPQEGVFDFGSGGTKEEDLFVLLRPGPYICSEWEFGGLPSWLLRYEGIKIRTSDKQYMGFVENYFKKLLELVAPLQFTKGGAIIAIQIENEYGGTKDGDNPVDTGYLQQIKELLTGNGIVELLYTSDTPSNGFSGTLPGVLATANFQDQPIFELSILKIFQPNKPLMVMEYWTGWFDHWTEKHHTRSAAAFGLVLEEILFFNGSVNMYMFHGGTNWGFLNGANIKGLFSDNEGYQPDVTSYDYDAPLSEAGDYTDKYQKVKEIIAKHNTLEIRQPPMPELIKRVAYPTVNVTGELSLDELLKQSEVLNSEKLLPMELLNINNNSGQSYGYIVYKKSNIDIPKNSILKIEGRVCDTVLALVNGQLKSKVLKTQEDLDGFGYWKLKDSTLNLGPDEYKSATLELVVENWGRVNYGKLYQFKQHKGLWQGNVLLNDDILSNWQIIPLEFKKAWIQNLKSWRTPTSTIGPKLYKALLNVDEPNDTFVDLRDWNKGFVVINGFVLARYLTLGPQQMAYLPAPLLRKGENEILIFEHFFPSESIKFATDPTF</sequence>
<proteinExistence type="inferred from homology"/>
<dbReference type="GO" id="GO:0004565">
    <property type="term" value="F:beta-galactosidase activity"/>
    <property type="evidence" value="ECO:0007669"/>
    <property type="project" value="InterPro"/>
</dbReference>
<dbReference type="PIRSF" id="PIRSF006336">
    <property type="entry name" value="B-gal"/>
    <property type="match status" value="1"/>
</dbReference>
<dbReference type="InterPro" id="IPR026283">
    <property type="entry name" value="B-gal_1-like"/>
</dbReference>
<evidence type="ECO:0000256" key="3">
    <source>
        <dbReference type="ARBA" id="ARBA00023295"/>
    </source>
</evidence>
<organism evidence="9 10">
    <name type="scientific">Rhamnusium bicolor</name>
    <dbReference type="NCBI Taxonomy" id="1586634"/>
    <lineage>
        <taxon>Eukaryota</taxon>
        <taxon>Metazoa</taxon>
        <taxon>Ecdysozoa</taxon>
        <taxon>Arthropoda</taxon>
        <taxon>Hexapoda</taxon>
        <taxon>Insecta</taxon>
        <taxon>Pterygota</taxon>
        <taxon>Neoptera</taxon>
        <taxon>Endopterygota</taxon>
        <taxon>Coleoptera</taxon>
        <taxon>Polyphaga</taxon>
        <taxon>Cucujiformia</taxon>
        <taxon>Chrysomeloidea</taxon>
        <taxon>Cerambycidae</taxon>
        <taxon>Lepturinae</taxon>
        <taxon>Rhagiini</taxon>
        <taxon>Rhamnusium</taxon>
    </lineage>
</organism>
<dbReference type="InterPro" id="IPR017853">
    <property type="entry name" value="GH"/>
</dbReference>
<name>A0AAV8ZP38_9CUCU</name>
<evidence type="ECO:0000313" key="9">
    <source>
        <dbReference type="EMBL" id="KAJ8965798.1"/>
    </source>
</evidence>
<evidence type="ECO:0000259" key="8">
    <source>
        <dbReference type="Pfam" id="PF21467"/>
    </source>
</evidence>
<evidence type="ECO:0008006" key="11">
    <source>
        <dbReference type="Google" id="ProtNLM"/>
    </source>
</evidence>
<dbReference type="Proteomes" id="UP001162156">
    <property type="component" value="Unassembled WGS sequence"/>
</dbReference>
<dbReference type="Pfam" id="PF21317">
    <property type="entry name" value="BetaGal_ABD_1"/>
    <property type="match status" value="1"/>
</dbReference>
<gene>
    <name evidence="9" type="ORF">NQ314_003896</name>
</gene>
<evidence type="ECO:0000259" key="7">
    <source>
        <dbReference type="Pfam" id="PF21317"/>
    </source>
</evidence>
<dbReference type="InterPro" id="IPR031330">
    <property type="entry name" value="Gly_Hdrlase_35_cat"/>
</dbReference>
<accession>A0AAV8ZP38</accession>
<dbReference type="InterPro" id="IPR001944">
    <property type="entry name" value="Glycoside_Hdrlase_35"/>
</dbReference>